<protein>
    <submittedName>
        <fullName evidence="2">Uncharacterized protein</fullName>
    </submittedName>
</protein>
<dbReference type="Proteomes" id="UP000887576">
    <property type="component" value="Unplaced"/>
</dbReference>
<evidence type="ECO:0000313" key="1">
    <source>
        <dbReference type="Proteomes" id="UP000887576"/>
    </source>
</evidence>
<evidence type="ECO:0000313" key="2">
    <source>
        <dbReference type="WBParaSite" id="JU765_v2.g6492.t1"/>
    </source>
</evidence>
<dbReference type="WBParaSite" id="JU765_v2.g6492.t1">
    <property type="protein sequence ID" value="JU765_v2.g6492.t1"/>
    <property type="gene ID" value="JU765_v2.g6492"/>
</dbReference>
<sequence length="81" mass="9183">MTLSESSKSWQEKYTLLGRASSSTKLSLIQTIALMIADLTIYMGTIILFYGFLTKTVLNPVHRGFSCNDPYIQNPVSSFWR</sequence>
<organism evidence="1 2">
    <name type="scientific">Panagrolaimus sp. JU765</name>
    <dbReference type="NCBI Taxonomy" id="591449"/>
    <lineage>
        <taxon>Eukaryota</taxon>
        <taxon>Metazoa</taxon>
        <taxon>Ecdysozoa</taxon>
        <taxon>Nematoda</taxon>
        <taxon>Chromadorea</taxon>
        <taxon>Rhabditida</taxon>
        <taxon>Tylenchina</taxon>
        <taxon>Panagrolaimomorpha</taxon>
        <taxon>Panagrolaimoidea</taxon>
        <taxon>Panagrolaimidae</taxon>
        <taxon>Panagrolaimus</taxon>
    </lineage>
</organism>
<accession>A0AC34RG48</accession>
<name>A0AC34RG48_9BILA</name>
<proteinExistence type="predicted"/>
<reference evidence="2" key="1">
    <citation type="submission" date="2022-11" db="UniProtKB">
        <authorList>
            <consortium name="WormBaseParasite"/>
        </authorList>
    </citation>
    <scope>IDENTIFICATION</scope>
</reference>